<sequence length="177" mass="20406">MFPSARFSPGAYTPPPSHSNDTRQTENNVNSSLTPQERTGGQKAKMNSPKLYVVFYRPRYGNFQYWALYLDAHDLDVIFEVTGSHPVFRPNVVYSRPERSKNFVGKVFIAVVSNEDIQRVYDVVNATPVDNDTVEWDCQEYVLDILNNLENEFILEEDDEEYCAAREELKEKRGAIL</sequence>
<feature type="region of interest" description="Disordered" evidence="1">
    <location>
        <begin position="1"/>
        <end position="44"/>
    </location>
</feature>
<dbReference type="AlphaFoldDB" id="C6HEJ0"/>
<dbReference type="EMBL" id="GG692424">
    <property type="protein sequence ID" value="EER41211.1"/>
    <property type="molecule type" value="Genomic_DNA"/>
</dbReference>
<name>C6HEJ0_AJECH</name>
<dbReference type="OrthoDB" id="37659at2759"/>
<reference evidence="3" key="1">
    <citation type="submission" date="2009-05" db="EMBL/GenBank/DDBJ databases">
        <title>The genome sequence of Ajellomyces capsulatus strain H143.</title>
        <authorList>
            <person name="Champion M."/>
            <person name="Cuomo C.A."/>
            <person name="Ma L.-J."/>
            <person name="Henn M.R."/>
            <person name="Sil A."/>
            <person name="Goldman B."/>
            <person name="Young S.K."/>
            <person name="Kodira C.D."/>
            <person name="Zeng Q."/>
            <person name="Koehrsen M."/>
            <person name="Alvarado L."/>
            <person name="Berlin A.M."/>
            <person name="Borenstein D."/>
            <person name="Chen Z."/>
            <person name="Engels R."/>
            <person name="Freedman E."/>
            <person name="Gellesch M."/>
            <person name="Goldberg J."/>
            <person name="Griggs A."/>
            <person name="Gujja S."/>
            <person name="Heiman D.I."/>
            <person name="Hepburn T.A."/>
            <person name="Howarth C."/>
            <person name="Jen D."/>
            <person name="Larson L."/>
            <person name="Lewis B."/>
            <person name="Mehta T."/>
            <person name="Park D."/>
            <person name="Pearson M."/>
            <person name="Roberts A."/>
            <person name="Saif S."/>
            <person name="Shea T.D."/>
            <person name="Shenoy N."/>
            <person name="Sisk P."/>
            <person name="Stolte C."/>
            <person name="Sykes S."/>
            <person name="Walk T."/>
            <person name="White J."/>
            <person name="Yandava C."/>
            <person name="Klein B."/>
            <person name="McEwen J.G."/>
            <person name="Puccia R."/>
            <person name="Goldman G.H."/>
            <person name="Felipe M.S."/>
            <person name="Nino-Vega G."/>
            <person name="San-Blas G."/>
            <person name="Taylor J.W."/>
            <person name="Mendoza L."/>
            <person name="Galagan J.E."/>
            <person name="Nusbaum C."/>
            <person name="Birren B.W."/>
        </authorList>
    </citation>
    <scope>NUCLEOTIDE SEQUENCE [LARGE SCALE GENOMIC DNA]</scope>
    <source>
        <strain evidence="3">H143</strain>
    </source>
</reference>
<evidence type="ECO:0000256" key="1">
    <source>
        <dbReference type="SAM" id="MobiDB-lite"/>
    </source>
</evidence>
<organism evidence="2 3">
    <name type="scientific">Ajellomyces capsulatus (strain H143)</name>
    <name type="common">Darling's disease fungus</name>
    <name type="synonym">Histoplasma capsulatum</name>
    <dbReference type="NCBI Taxonomy" id="544712"/>
    <lineage>
        <taxon>Eukaryota</taxon>
        <taxon>Fungi</taxon>
        <taxon>Dikarya</taxon>
        <taxon>Ascomycota</taxon>
        <taxon>Pezizomycotina</taxon>
        <taxon>Eurotiomycetes</taxon>
        <taxon>Eurotiomycetidae</taxon>
        <taxon>Onygenales</taxon>
        <taxon>Ajellomycetaceae</taxon>
        <taxon>Histoplasma</taxon>
    </lineage>
</organism>
<proteinExistence type="predicted"/>
<accession>C6HEJ0</accession>
<dbReference type="InterPro" id="IPR046670">
    <property type="entry name" value="DUF6540"/>
</dbReference>
<dbReference type="Proteomes" id="UP000002624">
    <property type="component" value="Unassembled WGS sequence"/>
</dbReference>
<dbReference type="OMA" id="HWALHLH"/>
<feature type="compositionally biased region" description="Polar residues" evidence="1">
    <location>
        <begin position="25"/>
        <end position="39"/>
    </location>
</feature>
<dbReference type="Pfam" id="PF20174">
    <property type="entry name" value="DUF6540"/>
    <property type="match status" value="1"/>
</dbReference>
<dbReference type="HOGENOM" id="CLU_121066_1_0_1"/>
<evidence type="ECO:0000313" key="2">
    <source>
        <dbReference type="EMBL" id="EER41211.1"/>
    </source>
</evidence>
<gene>
    <name evidence="2" type="ORF">HCDG_04857</name>
</gene>
<evidence type="ECO:0000313" key="3">
    <source>
        <dbReference type="Proteomes" id="UP000002624"/>
    </source>
</evidence>
<dbReference type="VEuPathDB" id="FungiDB:HCDG_04857"/>
<protein>
    <submittedName>
        <fullName evidence="2">Uncharacterized protein</fullName>
    </submittedName>
</protein>